<feature type="transmembrane region" description="Helical" evidence="1">
    <location>
        <begin position="12"/>
        <end position="36"/>
    </location>
</feature>
<keyword evidence="3" id="KW-1185">Reference proteome</keyword>
<comment type="caution">
    <text evidence="2">The sequence shown here is derived from an EMBL/GenBank/DDBJ whole genome shotgun (WGS) entry which is preliminary data.</text>
</comment>
<evidence type="ECO:0000313" key="3">
    <source>
        <dbReference type="Proteomes" id="UP000319148"/>
    </source>
</evidence>
<keyword evidence="1" id="KW-1133">Transmembrane helix</keyword>
<organism evidence="2 3">
    <name type="scientific">Emcibacter nanhaiensis</name>
    <dbReference type="NCBI Taxonomy" id="1505037"/>
    <lineage>
        <taxon>Bacteria</taxon>
        <taxon>Pseudomonadati</taxon>
        <taxon>Pseudomonadota</taxon>
        <taxon>Alphaproteobacteria</taxon>
        <taxon>Emcibacterales</taxon>
        <taxon>Emcibacteraceae</taxon>
        <taxon>Emcibacter</taxon>
    </lineage>
</organism>
<evidence type="ECO:0000256" key="1">
    <source>
        <dbReference type="SAM" id="Phobius"/>
    </source>
</evidence>
<accession>A0A501PSH0</accession>
<proteinExistence type="predicted"/>
<feature type="transmembrane region" description="Helical" evidence="1">
    <location>
        <begin position="48"/>
        <end position="69"/>
    </location>
</feature>
<keyword evidence="1" id="KW-0472">Membrane</keyword>
<dbReference type="RefSeq" id="WP_139938287.1">
    <property type="nucleotide sequence ID" value="NZ_JBHSYP010000022.1"/>
</dbReference>
<keyword evidence="1" id="KW-0812">Transmembrane</keyword>
<protein>
    <submittedName>
        <fullName evidence="2">Uncharacterized protein</fullName>
    </submittedName>
</protein>
<evidence type="ECO:0000313" key="2">
    <source>
        <dbReference type="EMBL" id="TPD63037.1"/>
    </source>
</evidence>
<dbReference type="OrthoDB" id="9180559at2"/>
<dbReference type="Proteomes" id="UP000319148">
    <property type="component" value="Unassembled WGS sequence"/>
</dbReference>
<dbReference type="EMBL" id="VFIY01000004">
    <property type="protein sequence ID" value="TPD63037.1"/>
    <property type="molecule type" value="Genomic_DNA"/>
</dbReference>
<name>A0A501PSH0_9PROT</name>
<sequence length="277" mass="31657">MFIWLPKAKWFWTAVNVVAWVGGLTYIGCMLVWPWIEKGGDWGYVQSVWTHWQGLNVGVLAFMASVAALKNVQTRAETERDIEMERLETERKRKLANAFSFLLQELSILTKYFRFSMGYLNRVWSKMELSPEGYTTVPVGETPPTVPTSHRAVFSECMEYADEELYELLSGFLKKLQIHDARISDMNKSFELDQGMIVTRANVLGYIYRAAELQAIVNRLFNISRGRPSPINEHFTLEEIKTALSEGNIDLDDMDGLEELVKGALNKQEQTVGGKID</sequence>
<reference evidence="3" key="1">
    <citation type="submission" date="2019-06" db="EMBL/GenBank/DDBJ databases">
        <title>The complete genome of Emcibacter congregatus ZYLT.</title>
        <authorList>
            <person name="Zhao Z."/>
        </authorList>
    </citation>
    <scope>NUCLEOTIDE SEQUENCE [LARGE SCALE GENOMIC DNA]</scope>
    <source>
        <strain evidence="3">MCCC 1A06723</strain>
    </source>
</reference>
<gene>
    <name evidence="2" type="ORF">FIV46_02865</name>
</gene>
<dbReference type="AlphaFoldDB" id="A0A501PSH0"/>